<comment type="caution">
    <text evidence="11">The sequence shown here is derived from an EMBL/GenBank/DDBJ whole genome shotgun (WGS) entry which is preliminary data.</text>
</comment>
<gene>
    <name evidence="11" type="ORF">EYC98_18480</name>
</gene>
<evidence type="ECO:0000313" key="11">
    <source>
        <dbReference type="EMBL" id="MCX2982854.1"/>
    </source>
</evidence>
<dbReference type="SMART" id="SM00564">
    <property type="entry name" value="PQQ"/>
    <property type="match status" value="6"/>
</dbReference>
<feature type="chain" id="PRO_5045878947" evidence="9">
    <location>
        <begin position="21"/>
        <end position="607"/>
    </location>
</feature>
<comment type="similarity">
    <text evidence="2">Belongs to the bacterial PQQ dehydrogenase family.</text>
</comment>
<dbReference type="RefSeq" id="WP_279246880.1">
    <property type="nucleotide sequence ID" value="NZ_SHNN01000004.1"/>
</dbReference>
<evidence type="ECO:0000256" key="7">
    <source>
        <dbReference type="ARBA" id="ARBA00023004"/>
    </source>
</evidence>
<accession>A0ABT3TKL5</accession>
<keyword evidence="3 8" id="KW-0349">Heme</keyword>
<dbReference type="InterPro" id="IPR018391">
    <property type="entry name" value="PQQ_b-propeller_rpt"/>
</dbReference>
<dbReference type="Proteomes" id="UP001143362">
    <property type="component" value="Unassembled WGS sequence"/>
</dbReference>
<name>A0ABT3TKL5_9GAMM</name>
<dbReference type="InterPro" id="IPR011047">
    <property type="entry name" value="Quinoprotein_ADH-like_sf"/>
</dbReference>
<keyword evidence="5 9" id="KW-0732">Signal</keyword>
<evidence type="ECO:0000256" key="3">
    <source>
        <dbReference type="ARBA" id="ARBA00022617"/>
    </source>
</evidence>
<evidence type="ECO:0000256" key="9">
    <source>
        <dbReference type="SAM" id="SignalP"/>
    </source>
</evidence>
<proteinExistence type="inferred from homology"/>
<dbReference type="PANTHER" id="PTHR32303:SF10">
    <property type="entry name" value="OUTER MEMBRANE PROTEIN ASSEMBLY FACTOR BAMB"/>
    <property type="match status" value="1"/>
</dbReference>
<protein>
    <submittedName>
        <fullName evidence="11">Dehydrogenase</fullName>
    </submittedName>
</protein>
<dbReference type="InterPro" id="IPR036909">
    <property type="entry name" value="Cyt_c-like_dom_sf"/>
</dbReference>
<dbReference type="SUPFAM" id="SSF46626">
    <property type="entry name" value="Cytochrome c"/>
    <property type="match status" value="1"/>
</dbReference>
<sequence length="607" mass="64335">MIKRILLSASLCALPLFSFAAIDPGAQLYQQHCEQCHGGSVSKAPQLSLLQIMSPSSIYRAMTEGIMMEQARGLKASERQLIAEHLTGQPLNGGGEVPLPQACSGADAAFSAAGNTPLAGWGTDLRNQRFQGKLHTSLNLADMPGMKLKWAFAYPDAVRARSQPLVVGNTLFVGAQDGSVFALDRSSGCLRWRFETVAEVRTAIVLGDQKPGSDMLLFFGDIVGNVYAVRAATGELVWRDRPDDHPSLTLTAAPALHEGRLYVPLSALEVTAAADPEYACCTFRGGVAVYEAKTGARHWTGYTIDVPPQEVGKNSIGTPRIAPSGSPIWNTPVLDLKRQLIYVGTGENYSSPANGTSDAIIALSMKDGSIAWVQQMTAGDAWNMGCETEEKVNCPPENGPDYDFGAATILAQTSTGKDIVLAGQKSGDVYALDPDNGGKILWQQKMGRGGIQGGVHFGMAVDGDTLYVPMSDFDGGPRWPGVARPGMSAVDISTGTVHWFTPAQDICEGREFCQPGLSAPATAMSGGVISGSMDGHLRAYDKKNGKVLWDYDTAQTYTTVNGVEANGGSIGGGSGPVLDGNMLFVNSGYGIYFHMPGNVLLAFELAP</sequence>
<dbReference type="PANTHER" id="PTHR32303">
    <property type="entry name" value="QUINOPROTEIN ALCOHOL DEHYDROGENASE (CYTOCHROME C)"/>
    <property type="match status" value="1"/>
</dbReference>
<dbReference type="SUPFAM" id="SSF50998">
    <property type="entry name" value="Quinoprotein alcohol dehydrogenase-like"/>
    <property type="match status" value="1"/>
</dbReference>
<evidence type="ECO:0000256" key="2">
    <source>
        <dbReference type="ARBA" id="ARBA00008156"/>
    </source>
</evidence>
<dbReference type="Gene3D" id="2.140.10.10">
    <property type="entry name" value="Quinoprotein alcohol dehydrogenase-like superfamily"/>
    <property type="match status" value="1"/>
</dbReference>
<dbReference type="Pfam" id="PF13442">
    <property type="entry name" value="Cytochrome_CBB3"/>
    <property type="match status" value="1"/>
</dbReference>
<evidence type="ECO:0000256" key="4">
    <source>
        <dbReference type="ARBA" id="ARBA00022723"/>
    </source>
</evidence>
<evidence type="ECO:0000256" key="1">
    <source>
        <dbReference type="ARBA" id="ARBA00001931"/>
    </source>
</evidence>
<evidence type="ECO:0000256" key="5">
    <source>
        <dbReference type="ARBA" id="ARBA00022729"/>
    </source>
</evidence>
<organism evidence="11 12">
    <name type="scientific">Candidatus Litorirhabdus singularis</name>
    <dbReference type="NCBI Taxonomy" id="2518993"/>
    <lineage>
        <taxon>Bacteria</taxon>
        <taxon>Pseudomonadati</taxon>
        <taxon>Pseudomonadota</taxon>
        <taxon>Gammaproteobacteria</taxon>
        <taxon>Cellvibrionales</taxon>
        <taxon>Halieaceae</taxon>
        <taxon>Candidatus Litorirhabdus</taxon>
    </lineage>
</organism>
<dbReference type="InterPro" id="IPR009056">
    <property type="entry name" value="Cyt_c-like_dom"/>
</dbReference>
<reference evidence="11" key="1">
    <citation type="submission" date="2019-02" db="EMBL/GenBank/DDBJ databases">
        <authorList>
            <person name="Li S.-H."/>
        </authorList>
    </citation>
    <scope>NUCLEOTIDE SEQUENCE</scope>
    <source>
        <strain evidence="11">IMCC14734</strain>
    </source>
</reference>
<keyword evidence="4 8" id="KW-0479">Metal-binding</keyword>
<dbReference type="Gene3D" id="2.40.128.630">
    <property type="match status" value="1"/>
</dbReference>
<keyword evidence="6" id="KW-0560">Oxidoreductase</keyword>
<evidence type="ECO:0000259" key="10">
    <source>
        <dbReference type="PROSITE" id="PS51007"/>
    </source>
</evidence>
<dbReference type="PROSITE" id="PS51007">
    <property type="entry name" value="CYTC"/>
    <property type="match status" value="1"/>
</dbReference>
<dbReference type="Gene3D" id="1.10.760.10">
    <property type="entry name" value="Cytochrome c-like domain"/>
    <property type="match status" value="1"/>
</dbReference>
<dbReference type="EMBL" id="SHNN01000004">
    <property type="protein sequence ID" value="MCX2982854.1"/>
    <property type="molecule type" value="Genomic_DNA"/>
</dbReference>
<dbReference type="Pfam" id="PF01011">
    <property type="entry name" value="PQQ"/>
    <property type="match status" value="1"/>
</dbReference>
<comment type="cofactor">
    <cofactor evidence="1">
        <name>pyrroloquinoline quinone</name>
        <dbReference type="ChEBI" id="CHEBI:58442"/>
    </cofactor>
</comment>
<dbReference type="InterPro" id="IPR002372">
    <property type="entry name" value="PQQ_rpt_dom"/>
</dbReference>
<keyword evidence="12" id="KW-1185">Reference proteome</keyword>
<feature type="signal peptide" evidence="9">
    <location>
        <begin position="1"/>
        <end position="20"/>
    </location>
</feature>
<keyword evidence="7 8" id="KW-0408">Iron</keyword>
<evidence type="ECO:0000256" key="8">
    <source>
        <dbReference type="PROSITE-ProRule" id="PRU00433"/>
    </source>
</evidence>
<evidence type="ECO:0000256" key="6">
    <source>
        <dbReference type="ARBA" id="ARBA00023002"/>
    </source>
</evidence>
<feature type="domain" description="Cytochrome c" evidence="10">
    <location>
        <begin position="20"/>
        <end position="90"/>
    </location>
</feature>
<evidence type="ECO:0000313" key="12">
    <source>
        <dbReference type="Proteomes" id="UP001143362"/>
    </source>
</evidence>